<accession>A0A3R9UXT7</accession>
<dbReference type="EMBL" id="RWIU01000005">
    <property type="protein sequence ID" value="RSK42454.1"/>
    <property type="molecule type" value="Genomic_DNA"/>
</dbReference>
<organism evidence="8 9">
    <name type="scientific">Hymenobacter perfusus</name>
    <dbReference type="NCBI Taxonomy" id="1236770"/>
    <lineage>
        <taxon>Bacteria</taxon>
        <taxon>Pseudomonadati</taxon>
        <taxon>Bacteroidota</taxon>
        <taxon>Cytophagia</taxon>
        <taxon>Cytophagales</taxon>
        <taxon>Hymenobacteraceae</taxon>
        <taxon>Hymenobacter</taxon>
    </lineage>
</organism>
<evidence type="ECO:0000259" key="7">
    <source>
        <dbReference type="Pfam" id="PF25989"/>
    </source>
</evidence>
<feature type="transmembrane region" description="Helical" evidence="3">
    <location>
        <begin position="23"/>
        <end position="41"/>
    </location>
</feature>
<dbReference type="InterPro" id="IPR058637">
    <property type="entry name" value="YknX-like_C"/>
</dbReference>
<evidence type="ECO:0000259" key="5">
    <source>
        <dbReference type="Pfam" id="PF25917"/>
    </source>
</evidence>
<evidence type="ECO:0000259" key="4">
    <source>
        <dbReference type="Pfam" id="PF25876"/>
    </source>
</evidence>
<evidence type="ECO:0000259" key="6">
    <source>
        <dbReference type="Pfam" id="PF25954"/>
    </source>
</evidence>
<dbReference type="Gene3D" id="2.40.420.20">
    <property type="match status" value="1"/>
</dbReference>
<proteinExistence type="inferred from homology"/>
<dbReference type="InterPro" id="IPR058624">
    <property type="entry name" value="MdtA-like_HH"/>
</dbReference>
<comment type="similarity">
    <text evidence="1">Belongs to the membrane fusion protein (MFP) (TC 8.A.1) family.</text>
</comment>
<evidence type="ECO:0000313" key="8">
    <source>
        <dbReference type="EMBL" id="RSK42454.1"/>
    </source>
</evidence>
<feature type="domain" description="YknX-like C-terminal permuted SH3-like" evidence="7">
    <location>
        <begin position="318"/>
        <end position="386"/>
    </location>
</feature>
<keyword evidence="3" id="KW-1133">Transmembrane helix</keyword>
<name>A0A3R9UXT7_9BACT</name>
<evidence type="ECO:0000256" key="1">
    <source>
        <dbReference type="ARBA" id="ARBA00009477"/>
    </source>
</evidence>
<keyword evidence="3" id="KW-0472">Membrane</keyword>
<dbReference type="InterPro" id="IPR058625">
    <property type="entry name" value="MdtA-like_BSH"/>
</dbReference>
<dbReference type="Pfam" id="PF25876">
    <property type="entry name" value="HH_MFP_RND"/>
    <property type="match status" value="1"/>
</dbReference>
<gene>
    <name evidence="8" type="ORF">EI293_16195</name>
</gene>
<dbReference type="InterPro" id="IPR058792">
    <property type="entry name" value="Beta-barrel_RND_2"/>
</dbReference>
<dbReference type="PANTHER" id="PTHR30469:SF36">
    <property type="entry name" value="BLL3903 PROTEIN"/>
    <property type="match status" value="1"/>
</dbReference>
<dbReference type="InterPro" id="IPR006143">
    <property type="entry name" value="RND_pump_MFP"/>
</dbReference>
<feature type="region of interest" description="Disordered" evidence="2">
    <location>
        <begin position="48"/>
        <end position="73"/>
    </location>
</feature>
<dbReference type="RefSeq" id="WP_125439584.1">
    <property type="nucleotide sequence ID" value="NZ_RWIU01000005.1"/>
</dbReference>
<dbReference type="GO" id="GO:1990281">
    <property type="term" value="C:efflux pump complex"/>
    <property type="evidence" value="ECO:0007669"/>
    <property type="project" value="TreeGrafter"/>
</dbReference>
<feature type="compositionally biased region" description="Gly residues" evidence="2">
    <location>
        <begin position="51"/>
        <end position="73"/>
    </location>
</feature>
<evidence type="ECO:0000313" key="9">
    <source>
        <dbReference type="Proteomes" id="UP000270291"/>
    </source>
</evidence>
<dbReference type="AlphaFoldDB" id="A0A3R9UXT7"/>
<dbReference type="NCBIfam" id="TIGR01730">
    <property type="entry name" value="RND_mfp"/>
    <property type="match status" value="1"/>
</dbReference>
<protein>
    <submittedName>
        <fullName evidence="8">Efflux RND transporter periplasmic adaptor subunit</fullName>
    </submittedName>
</protein>
<reference evidence="8 9" key="1">
    <citation type="submission" date="2018-12" db="EMBL/GenBank/DDBJ databases">
        <authorList>
            <person name="Feng G."/>
            <person name="Zhu H."/>
        </authorList>
    </citation>
    <scope>NUCLEOTIDE SEQUENCE [LARGE SCALE GENOMIC DNA]</scope>
    <source>
        <strain evidence="8 9">LMG 26000</strain>
    </source>
</reference>
<feature type="domain" description="Multidrug resistance protein MdtA-like barrel-sandwich hybrid" evidence="5">
    <location>
        <begin position="107"/>
        <end position="227"/>
    </location>
</feature>
<dbReference type="GO" id="GO:0015562">
    <property type="term" value="F:efflux transmembrane transporter activity"/>
    <property type="evidence" value="ECO:0007669"/>
    <property type="project" value="TreeGrafter"/>
</dbReference>
<evidence type="ECO:0000256" key="2">
    <source>
        <dbReference type="SAM" id="MobiDB-lite"/>
    </source>
</evidence>
<dbReference type="PANTHER" id="PTHR30469">
    <property type="entry name" value="MULTIDRUG RESISTANCE PROTEIN MDTA"/>
    <property type="match status" value="1"/>
</dbReference>
<dbReference type="OrthoDB" id="9806939at2"/>
<dbReference type="Gene3D" id="1.10.287.470">
    <property type="entry name" value="Helix hairpin bin"/>
    <property type="match status" value="1"/>
</dbReference>
<dbReference type="Gene3D" id="2.40.50.100">
    <property type="match status" value="1"/>
</dbReference>
<evidence type="ECO:0000256" key="3">
    <source>
        <dbReference type="SAM" id="Phobius"/>
    </source>
</evidence>
<dbReference type="Pfam" id="PF25989">
    <property type="entry name" value="YknX_C"/>
    <property type="match status" value="1"/>
</dbReference>
<keyword evidence="3" id="KW-0812">Transmembrane</keyword>
<feature type="domain" description="CusB-like beta-barrel" evidence="6">
    <location>
        <begin position="240"/>
        <end position="311"/>
    </location>
</feature>
<dbReference type="SUPFAM" id="SSF111369">
    <property type="entry name" value="HlyD-like secretion proteins"/>
    <property type="match status" value="1"/>
</dbReference>
<dbReference type="Pfam" id="PF25954">
    <property type="entry name" value="Beta-barrel_RND_2"/>
    <property type="match status" value="1"/>
</dbReference>
<comment type="caution">
    <text evidence="8">The sequence shown here is derived from an EMBL/GenBank/DDBJ whole genome shotgun (WGS) entry which is preliminary data.</text>
</comment>
<sequence length="388" mass="41322">MQTQEHPTEEVTETRSGSAGRRILWLLVALAVVGALAFIKIKYFPSQSAEGKGGGGKGAAGAPGKGGPGGAGGKGGGGALPVQVYIVKATSLADEVAATGSILAEESVVIKSEISGKITSLNIREGQPVSKGQLLLSINADEIQAALKKQEYNIKLYRDQEKRQRTLLDKEYISAQEYEQSNNLLLTAQADLQSLRASLAKAYVRAPFAGVLGLTTATVGTYVSPGAEITTLSKVRPVKINFTVPSRFSSLVRTNDPITITDEASNKKYEAKVYALDPQIDPVSRTQTVRARYANTRDELRPGAFVKVNLQLSQTTDALQVPTEAVIPEATGYSVYTVQKGKMVPKKVKIGVRSDRLIQITDGLAVGDSVIRTGILQVKPGDAVKVTK</sequence>
<feature type="domain" description="Multidrug resistance protein MdtA-like alpha-helical hairpin" evidence="4">
    <location>
        <begin position="141"/>
        <end position="202"/>
    </location>
</feature>
<dbReference type="Gene3D" id="2.40.30.170">
    <property type="match status" value="1"/>
</dbReference>
<dbReference type="Proteomes" id="UP000270291">
    <property type="component" value="Unassembled WGS sequence"/>
</dbReference>
<dbReference type="Pfam" id="PF25917">
    <property type="entry name" value="BSH_RND"/>
    <property type="match status" value="1"/>
</dbReference>
<keyword evidence="9" id="KW-1185">Reference proteome</keyword>